<protein>
    <submittedName>
        <fullName evidence="3">DUF2235 domain-containing protein</fullName>
    </submittedName>
</protein>
<evidence type="ECO:0000313" key="4">
    <source>
        <dbReference type="Proteomes" id="UP001056201"/>
    </source>
</evidence>
<name>A0ABY4SBY6_AQUTE</name>
<organism evidence="3 4">
    <name type="scientific">Aquincola tertiaricarbonis</name>
    <dbReference type="NCBI Taxonomy" id="391953"/>
    <lineage>
        <taxon>Bacteria</taxon>
        <taxon>Pseudomonadati</taxon>
        <taxon>Pseudomonadota</taxon>
        <taxon>Betaproteobacteria</taxon>
        <taxon>Burkholderiales</taxon>
        <taxon>Sphaerotilaceae</taxon>
        <taxon>Aquincola</taxon>
    </lineage>
</organism>
<gene>
    <name evidence="3" type="ORF">MW290_17855</name>
</gene>
<evidence type="ECO:0000259" key="2">
    <source>
        <dbReference type="Pfam" id="PF09994"/>
    </source>
</evidence>
<dbReference type="PANTHER" id="PTHR33840">
    <property type="match status" value="1"/>
</dbReference>
<dbReference type="EMBL" id="CP097636">
    <property type="protein sequence ID" value="URI10846.1"/>
    <property type="molecule type" value="Genomic_DNA"/>
</dbReference>
<dbReference type="Pfam" id="PF09994">
    <property type="entry name" value="T6SS_Tle1-like_cat"/>
    <property type="match status" value="2"/>
</dbReference>
<feature type="region of interest" description="Disordered" evidence="1">
    <location>
        <begin position="1"/>
        <end position="21"/>
    </location>
</feature>
<reference evidence="3" key="1">
    <citation type="submission" date="2022-05" db="EMBL/GenBank/DDBJ databases">
        <title>An RpoN-dependent PEP-CTERM gene is involved in floc formation of an Aquincola tertiaricarbonis strain.</title>
        <authorList>
            <person name="Qiu D."/>
            <person name="Xia M."/>
        </authorList>
    </citation>
    <scope>NUCLEOTIDE SEQUENCE</scope>
    <source>
        <strain evidence="3">RN12</strain>
    </source>
</reference>
<feature type="domain" description="T6SS Phospholipase effector Tle1-like catalytic" evidence="2">
    <location>
        <begin position="36"/>
        <end position="168"/>
    </location>
</feature>
<dbReference type="RefSeq" id="WP_250199049.1">
    <property type="nucleotide sequence ID" value="NZ_CP097636.1"/>
</dbReference>
<keyword evidence="4" id="KW-1185">Reference proteome</keyword>
<sequence>MSTQPHTQGLHEHTTVTTPGDDTQHVVEVDKVQVNLFFDGTFNNYYNVTTEDAGIRRQYGGENTSYDNGLSNVARMWSALHKDRDSPDLGIYIDGIGTTRLQADSLRGAALGTGDTGVRARAQQALGSLISAVKRKRRNGDPPAVLELNLFGFSRGAAAARHFASLLRQREDIAKHFLDEWRRVLVQVNFVGLFDTVSAEGAVRTNDVEGLGLRFVDDSARRVFQLAAMDEYRRHFALTTIDSACCAKTTVDGIRRPMGFELGIPGSHSDVGGGYKAGTAADEPPETVDLPPTRQTVDGDGTGQAVRGPQAFVYAQGWYASEDLRAGALHPYRHQRQVGGDYYKVGLSLMVDVAERCTTTLYPPSLKAHMQARTPDIAAVQAQLRELARQRVFAAAGGTRVSRSLEELVGRHKARAFRRAYLHLSLRDDYANQPRYKNDTELERQHVPG</sequence>
<accession>A0ABY4SBY6</accession>
<evidence type="ECO:0000256" key="1">
    <source>
        <dbReference type="SAM" id="MobiDB-lite"/>
    </source>
</evidence>
<dbReference type="Proteomes" id="UP001056201">
    <property type="component" value="Chromosome 2"/>
</dbReference>
<feature type="domain" description="T6SS Phospholipase effector Tle1-like catalytic" evidence="2">
    <location>
        <begin position="173"/>
        <end position="278"/>
    </location>
</feature>
<dbReference type="InterPro" id="IPR018712">
    <property type="entry name" value="Tle1-like_cat"/>
</dbReference>
<dbReference type="PANTHER" id="PTHR33840:SF1">
    <property type="entry name" value="TLE1 PHOSPHOLIPASE DOMAIN-CONTAINING PROTEIN"/>
    <property type="match status" value="1"/>
</dbReference>
<proteinExistence type="predicted"/>
<evidence type="ECO:0000313" key="3">
    <source>
        <dbReference type="EMBL" id="URI10846.1"/>
    </source>
</evidence>